<evidence type="ECO:0000256" key="1">
    <source>
        <dbReference type="SAM" id="SignalP"/>
    </source>
</evidence>
<dbReference type="AlphaFoldDB" id="A0AAX4HT76"/>
<protein>
    <submittedName>
        <fullName evidence="2">Uncharacterized protein</fullName>
    </submittedName>
</protein>
<feature type="signal peptide" evidence="1">
    <location>
        <begin position="1"/>
        <end position="20"/>
    </location>
</feature>
<dbReference type="KEGG" id="psti:SOO65_06955"/>
<sequence length="246" mass="29076">MRTKVLVVLFMLFISFFAKAEKTFRHDHDVCKYKGELIDLDMRTSEQYSVSEDDEYGEIVFIKHKDKLSRVDLRDMGIGRYRMLKLYNDFCPKLLAIPTKDDEIAFFFMKDNRPFTDLLMVLFYNIKTHETEVVPTYMPVKGALSRDKKIFFKTSKNVEVKYGTTTINGQKYNYMERPLEPWVSFDGRNFKLDLDLSREKFEYKALLQKAHWAKLTDYKNATISIAVNPVLKKECISLNQSEWVCN</sequence>
<proteinExistence type="predicted"/>
<dbReference type="Proteomes" id="UP001324634">
    <property type="component" value="Chromosome"/>
</dbReference>
<keyword evidence="3" id="KW-1185">Reference proteome</keyword>
<reference evidence="2 3" key="1">
    <citation type="submission" date="2023-11" db="EMBL/GenBank/DDBJ databases">
        <title>Peredibacter starrii A3.12.</title>
        <authorList>
            <person name="Mitchell R.J."/>
        </authorList>
    </citation>
    <scope>NUCLEOTIDE SEQUENCE [LARGE SCALE GENOMIC DNA]</scope>
    <source>
        <strain evidence="2 3">A3.12</strain>
    </source>
</reference>
<name>A0AAX4HT76_9BACT</name>
<dbReference type="EMBL" id="CP139487">
    <property type="protein sequence ID" value="WPU66482.1"/>
    <property type="molecule type" value="Genomic_DNA"/>
</dbReference>
<feature type="chain" id="PRO_5043713427" evidence="1">
    <location>
        <begin position="21"/>
        <end position="246"/>
    </location>
</feature>
<dbReference type="RefSeq" id="WP_321398736.1">
    <property type="nucleotide sequence ID" value="NZ_CP139487.1"/>
</dbReference>
<evidence type="ECO:0000313" key="3">
    <source>
        <dbReference type="Proteomes" id="UP001324634"/>
    </source>
</evidence>
<organism evidence="2 3">
    <name type="scientific">Peredibacter starrii</name>
    <dbReference type="NCBI Taxonomy" id="28202"/>
    <lineage>
        <taxon>Bacteria</taxon>
        <taxon>Pseudomonadati</taxon>
        <taxon>Bdellovibrionota</taxon>
        <taxon>Bacteriovoracia</taxon>
        <taxon>Bacteriovoracales</taxon>
        <taxon>Bacteriovoracaceae</taxon>
        <taxon>Peredibacter</taxon>
    </lineage>
</organism>
<accession>A0AAX4HT76</accession>
<keyword evidence="1" id="KW-0732">Signal</keyword>
<evidence type="ECO:0000313" key="2">
    <source>
        <dbReference type="EMBL" id="WPU66482.1"/>
    </source>
</evidence>
<gene>
    <name evidence="2" type="ORF">SOO65_06955</name>
</gene>